<dbReference type="SUPFAM" id="SSF103088">
    <property type="entry name" value="OmpA-like"/>
    <property type="match status" value="1"/>
</dbReference>
<name>A0A7X6GZD7_9RHOB</name>
<evidence type="ECO:0000256" key="3">
    <source>
        <dbReference type="SAM" id="SignalP"/>
    </source>
</evidence>
<dbReference type="Pfam" id="PF12849">
    <property type="entry name" value="PBP_like_2"/>
    <property type="match status" value="1"/>
</dbReference>
<evidence type="ECO:0000313" key="6">
    <source>
        <dbReference type="Proteomes" id="UP000526408"/>
    </source>
</evidence>
<evidence type="ECO:0000259" key="4">
    <source>
        <dbReference type="PROSITE" id="PS51123"/>
    </source>
</evidence>
<reference evidence="5 6" key="1">
    <citation type="submission" date="2020-04" db="EMBL/GenBank/DDBJ databases">
        <authorList>
            <person name="Yoon J."/>
        </authorList>
    </citation>
    <scope>NUCLEOTIDE SEQUENCE [LARGE SCALE GENOMIC DNA]</scope>
    <source>
        <strain evidence="5 6">KMU-115</strain>
    </source>
</reference>
<dbReference type="Pfam" id="PF00691">
    <property type="entry name" value="OmpA"/>
    <property type="match status" value="1"/>
</dbReference>
<feature type="signal peptide" evidence="3">
    <location>
        <begin position="1"/>
        <end position="24"/>
    </location>
</feature>
<dbReference type="Proteomes" id="UP000526408">
    <property type="component" value="Unassembled WGS sequence"/>
</dbReference>
<dbReference type="PANTHER" id="PTHR30570:SF1">
    <property type="entry name" value="PHOSPHATE-BINDING PROTEIN PSTS"/>
    <property type="match status" value="1"/>
</dbReference>
<keyword evidence="2" id="KW-0472">Membrane</keyword>
<dbReference type="InterPro" id="IPR024370">
    <property type="entry name" value="PBP_domain"/>
</dbReference>
<dbReference type="PANTHER" id="PTHR30570">
    <property type="entry name" value="PERIPLASMIC PHOSPHATE BINDING COMPONENT OF PHOSPHATE ABC TRANSPORTER"/>
    <property type="match status" value="1"/>
</dbReference>
<evidence type="ECO:0000256" key="2">
    <source>
        <dbReference type="PROSITE-ProRule" id="PRU00473"/>
    </source>
</evidence>
<dbReference type="InterPro" id="IPR036737">
    <property type="entry name" value="OmpA-like_sf"/>
</dbReference>
<dbReference type="PROSITE" id="PS51123">
    <property type="entry name" value="OMPA_2"/>
    <property type="match status" value="1"/>
</dbReference>
<keyword evidence="6" id="KW-1185">Reference proteome</keyword>
<feature type="domain" description="OmpA-like" evidence="4">
    <location>
        <begin position="399"/>
        <end position="519"/>
    </location>
</feature>
<comment type="caution">
    <text evidence="5">The sequence shown here is derived from an EMBL/GenBank/DDBJ whole genome shotgun (WGS) entry which is preliminary data.</text>
</comment>
<dbReference type="CDD" id="cd07185">
    <property type="entry name" value="OmpA_C-like"/>
    <property type="match status" value="1"/>
</dbReference>
<organism evidence="5 6">
    <name type="scientific">Roseicyclus persicicus</name>
    <dbReference type="NCBI Taxonomy" id="2650661"/>
    <lineage>
        <taxon>Bacteria</taxon>
        <taxon>Pseudomonadati</taxon>
        <taxon>Pseudomonadota</taxon>
        <taxon>Alphaproteobacteria</taxon>
        <taxon>Rhodobacterales</taxon>
        <taxon>Roseobacteraceae</taxon>
        <taxon>Roseicyclus</taxon>
    </lineage>
</organism>
<feature type="chain" id="PRO_5031507125" evidence="3">
    <location>
        <begin position="25"/>
        <end position="519"/>
    </location>
</feature>
<sequence>MPVPVRAALIAALFLVPVPAPAPAQDVELRSLDGTVTLEGNLVAFDGAYYQLDSAYGRLTVAAEGVSCAGPGCPDLSSFVAEARIAGEATVAEGLLPALLAGFAQDRGMALAGPETTGEGLVYALTRRDGSTAARVVVAPGTSDSGFLALLNGDTDLALTLRAPTEAERRADRAGAPDDPPLIRRVRVIGLDALVPVVAPQNPVDALSQAELAAIYTGEIDNWQALGGPDAPVALHLLEPELGLAQTFATAVLGGAPREPAAGITTHASALALATAVARDAYALGVTAQSARGTTRSLPLAGACGFSQGADPNAVKAEDYPLTAPVYLYLAPRRLPQLVRDFLAWTETEAAERVVAEAGYVNQSLTRTPLALQGTRLANAVAAAGEEVPLAELQRLVETLGHAERLSATFRFADGSVDLDAQSRASVARLAAAIEQGAFDGRRLVFVGFSDGGGRAEVNLRLSLRRAETVRAAVLAAAEAADPDRVTLDVDAFGEAMPMACDDSDWGRAVNRRVEVWLD</sequence>
<dbReference type="EMBL" id="JAAZQQ010000003">
    <property type="protein sequence ID" value="NKX45185.1"/>
    <property type="molecule type" value="Genomic_DNA"/>
</dbReference>
<dbReference type="AlphaFoldDB" id="A0A7X6GZD7"/>
<dbReference type="InterPro" id="IPR006665">
    <property type="entry name" value="OmpA-like"/>
</dbReference>
<gene>
    <name evidence="5" type="ORF">HCU73_11325</name>
</gene>
<proteinExistence type="predicted"/>
<dbReference type="InterPro" id="IPR050811">
    <property type="entry name" value="Phosphate_ABC_transporter"/>
</dbReference>
<dbReference type="SUPFAM" id="SSF53850">
    <property type="entry name" value="Periplasmic binding protein-like II"/>
    <property type="match status" value="1"/>
</dbReference>
<evidence type="ECO:0000256" key="1">
    <source>
        <dbReference type="ARBA" id="ARBA00022729"/>
    </source>
</evidence>
<dbReference type="Gene3D" id="3.40.190.10">
    <property type="entry name" value="Periplasmic binding protein-like II"/>
    <property type="match status" value="2"/>
</dbReference>
<evidence type="ECO:0000313" key="5">
    <source>
        <dbReference type="EMBL" id="NKX45185.1"/>
    </source>
</evidence>
<dbReference type="GO" id="GO:0016020">
    <property type="term" value="C:membrane"/>
    <property type="evidence" value="ECO:0007669"/>
    <property type="project" value="UniProtKB-UniRule"/>
</dbReference>
<accession>A0A7X6GZD7</accession>
<dbReference type="Gene3D" id="3.30.1330.60">
    <property type="entry name" value="OmpA-like domain"/>
    <property type="match status" value="1"/>
</dbReference>
<keyword evidence="1 3" id="KW-0732">Signal</keyword>
<protein>
    <submittedName>
        <fullName evidence="5">OmpA family protein</fullName>
    </submittedName>
</protein>